<dbReference type="PANTHER" id="PTHR30353">
    <property type="entry name" value="INNER MEMBRANE PROTEIN DEDA-RELATED"/>
    <property type="match status" value="1"/>
</dbReference>
<evidence type="ECO:0000256" key="8">
    <source>
        <dbReference type="SAM" id="MobiDB-lite"/>
    </source>
</evidence>
<keyword evidence="11" id="KW-1185">Reference proteome</keyword>
<evidence type="ECO:0000256" key="6">
    <source>
        <dbReference type="ARBA" id="ARBA00023136"/>
    </source>
</evidence>
<evidence type="ECO:0000256" key="3">
    <source>
        <dbReference type="ARBA" id="ARBA00022475"/>
    </source>
</evidence>
<dbReference type="RefSeq" id="WP_160619297.1">
    <property type="nucleotide sequence ID" value="NZ_CP047652.1"/>
</dbReference>
<keyword evidence="3 7" id="KW-1003">Cell membrane</keyword>
<evidence type="ECO:0000256" key="4">
    <source>
        <dbReference type="ARBA" id="ARBA00022692"/>
    </source>
</evidence>
<keyword evidence="5 7" id="KW-1133">Transmembrane helix</keyword>
<evidence type="ECO:0000259" key="9">
    <source>
        <dbReference type="Pfam" id="PF09335"/>
    </source>
</evidence>
<protein>
    <submittedName>
        <fullName evidence="10">DedA family protein</fullName>
    </submittedName>
</protein>
<feature type="compositionally biased region" description="Basic residues" evidence="8">
    <location>
        <begin position="188"/>
        <end position="200"/>
    </location>
</feature>
<sequence>MLECTGIPLPAESLLVLASLYASQTHHFSPEGLIIAAATGAIIGDNIGYLIGYKFGFSLLEKHGPKIGLNEDRLLLGRYLFRHFGGLGVLFGRFMMILRIFIALLAGASHMPWRSFLFYNASGGILWGCGYVLITYEIGRQIEKFSGPFSLILGSIAAILIIIAFLFLRRHERRLIVKAREEEKHLSEHHKKTQFFRKRSEKNSGSYDDHNDDNHH</sequence>
<reference evidence="10 11" key="1">
    <citation type="submission" date="2020-01" db="EMBL/GenBank/DDBJ databases">
        <title>Genome sequencing of strain KACC 21507.</title>
        <authorList>
            <person name="Heo J."/>
            <person name="Kim S.-J."/>
            <person name="Kim J.-S."/>
            <person name="Hong S.-B."/>
            <person name="Kwon S.-W."/>
        </authorList>
    </citation>
    <scope>NUCLEOTIDE SEQUENCE [LARGE SCALE GENOMIC DNA]</scope>
    <source>
        <strain evidence="10 11">KACC 21507</strain>
    </source>
</reference>
<organism evidence="10 11">
    <name type="scientific">Aristophania vespae</name>
    <dbReference type="NCBI Taxonomy" id="2697033"/>
    <lineage>
        <taxon>Bacteria</taxon>
        <taxon>Pseudomonadati</taxon>
        <taxon>Pseudomonadota</taxon>
        <taxon>Alphaproteobacteria</taxon>
        <taxon>Acetobacterales</taxon>
        <taxon>Acetobacteraceae</taxon>
        <taxon>Aristophania</taxon>
    </lineage>
</organism>
<dbReference type="InterPro" id="IPR032818">
    <property type="entry name" value="DedA-like"/>
</dbReference>
<dbReference type="GO" id="GO:0005886">
    <property type="term" value="C:plasma membrane"/>
    <property type="evidence" value="ECO:0007669"/>
    <property type="project" value="UniProtKB-SubCell"/>
</dbReference>
<evidence type="ECO:0000256" key="5">
    <source>
        <dbReference type="ARBA" id="ARBA00022989"/>
    </source>
</evidence>
<keyword evidence="4 7" id="KW-0812">Transmembrane</keyword>
<dbReference type="InterPro" id="IPR032816">
    <property type="entry name" value="VTT_dom"/>
</dbReference>
<dbReference type="PANTHER" id="PTHR30353:SF15">
    <property type="entry name" value="INNER MEMBRANE PROTEIN YABI"/>
    <property type="match status" value="1"/>
</dbReference>
<evidence type="ECO:0000256" key="7">
    <source>
        <dbReference type="RuleBase" id="RU367016"/>
    </source>
</evidence>
<evidence type="ECO:0000313" key="11">
    <source>
        <dbReference type="Proteomes" id="UP000463975"/>
    </source>
</evidence>
<dbReference type="KEGG" id="bomb:GT348_08315"/>
<evidence type="ECO:0000256" key="1">
    <source>
        <dbReference type="ARBA" id="ARBA00004651"/>
    </source>
</evidence>
<dbReference type="EMBL" id="CP047652">
    <property type="protein sequence ID" value="QHI96225.1"/>
    <property type="molecule type" value="Genomic_DNA"/>
</dbReference>
<comment type="caution">
    <text evidence="7">Lacks conserved residue(s) required for the propagation of feature annotation.</text>
</comment>
<feature type="region of interest" description="Disordered" evidence="8">
    <location>
        <begin position="188"/>
        <end position="216"/>
    </location>
</feature>
<comment type="similarity">
    <text evidence="2 7">Belongs to the DedA family.</text>
</comment>
<feature type="transmembrane region" description="Helical" evidence="7">
    <location>
        <begin position="84"/>
        <end position="105"/>
    </location>
</feature>
<evidence type="ECO:0000256" key="2">
    <source>
        <dbReference type="ARBA" id="ARBA00010792"/>
    </source>
</evidence>
<gene>
    <name evidence="10" type="ORF">GT348_08315</name>
</gene>
<feature type="domain" description="VTT" evidence="9">
    <location>
        <begin position="10"/>
        <end position="136"/>
    </location>
</feature>
<feature type="compositionally biased region" description="Basic and acidic residues" evidence="8">
    <location>
        <begin position="207"/>
        <end position="216"/>
    </location>
</feature>
<feature type="transmembrane region" description="Helical" evidence="7">
    <location>
        <begin position="117"/>
        <end position="136"/>
    </location>
</feature>
<evidence type="ECO:0000313" key="10">
    <source>
        <dbReference type="EMBL" id="QHI96225.1"/>
    </source>
</evidence>
<dbReference type="Pfam" id="PF09335">
    <property type="entry name" value="VTT_dom"/>
    <property type="match status" value="1"/>
</dbReference>
<proteinExistence type="inferred from homology"/>
<name>A0A6P1NC18_9PROT</name>
<accession>A0A6P1NC18</accession>
<dbReference type="Proteomes" id="UP000463975">
    <property type="component" value="Chromosome"/>
</dbReference>
<comment type="subcellular location">
    <subcellularLocation>
        <location evidence="1 7">Cell membrane</location>
        <topology evidence="1 7">Multi-pass membrane protein</topology>
    </subcellularLocation>
</comment>
<dbReference type="AlphaFoldDB" id="A0A6P1NC18"/>
<keyword evidence="6 7" id="KW-0472">Membrane</keyword>
<feature type="transmembrane region" description="Helical" evidence="7">
    <location>
        <begin position="148"/>
        <end position="168"/>
    </location>
</feature>